<dbReference type="Proteomes" id="UP000887581">
    <property type="component" value="Unplaced"/>
</dbReference>
<name>A0A915PJ15_9BILA</name>
<sequence length="112" mass="12724">MLEVLSSELPTTEAPVLSAKRISGIWTEVGRNGAGRQLPRYFSHASKEQYLPVITVAVSDRPRRCDRTNEVALAASRILLSRTETEQLHHFSFSDLQNTYRILQMSTLEFKC</sequence>
<accession>A0A915PJ15</accession>
<evidence type="ECO:0000313" key="2">
    <source>
        <dbReference type="WBParaSite" id="sdigi.contig1025.g10125.t1"/>
    </source>
</evidence>
<evidence type="ECO:0000313" key="1">
    <source>
        <dbReference type="Proteomes" id="UP000887581"/>
    </source>
</evidence>
<organism evidence="1 2">
    <name type="scientific">Setaria digitata</name>
    <dbReference type="NCBI Taxonomy" id="48799"/>
    <lineage>
        <taxon>Eukaryota</taxon>
        <taxon>Metazoa</taxon>
        <taxon>Ecdysozoa</taxon>
        <taxon>Nematoda</taxon>
        <taxon>Chromadorea</taxon>
        <taxon>Rhabditida</taxon>
        <taxon>Spirurina</taxon>
        <taxon>Spiruromorpha</taxon>
        <taxon>Filarioidea</taxon>
        <taxon>Setariidae</taxon>
        <taxon>Setaria</taxon>
    </lineage>
</organism>
<keyword evidence="1" id="KW-1185">Reference proteome</keyword>
<reference evidence="2" key="1">
    <citation type="submission" date="2022-11" db="UniProtKB">
        <authorList>
            <consortium name="WormBaseParasite"/>
        </authorList>
    </citation>
    <scope>IDENTIFICATION</scope>
</reference>
<proteinExistence type="predicted"/>
<dbReference type="WBParaSite" id="sdigi.contig1025.g10125.t1">
    <property type="protein sequence ID" value="sdigi.contig1025.g10125.t1"/>
    <property type="gene ID" value="sdigi.contig1025.g10125"/>
</dbReference>
<dbReference type="AlphaFoldDB" id="A0A915PJ15"/>
<protein>
    <submittedName>
        <fullName evidence="2">Uncharacterized protein</fullName>
    </submittedName>
</protein>